<feature type="compositionally biased region" description="Basic and acidic residues" evidence="1">
    <location>
        <begin position="102"/>
        <end position="112"/>
    </location>
</feature>
<evidence type="ECO:0000256" key="1">
    <source>
        <dbReference type="SAM" id="MobiDB-lite"/>
    </source>
</evidence>
<dbReference type="Proteomes" id="UP001219525">
    <property type="component" value="Unassembled WGS sequence"/>
</dbReference>
<protein>
    <submittedName>
        <fullName evidence="2">Uncharacterized protein</fullName>
    </submittedName>
</protein>
<dbReference type="EMBL" id="JARJCW010000038">
    <property type="protein sequence ID" value="KAJ7206823.1"/>
    <property type="molecule type" value="Genomic_DNA"/>
</dbReference>
<accession>A0AAD6YFA8</accession>
<organism evidence="2 3">
    <name type="scientific">Mycena pura</name>
    <dbReference type="NCBI Taxonomy" id="153505"/>
    <lineage>
        <taxon>Eukaryota</taxon>
        <taxon>Fungi</taxon>
        <taxon>Dikarya</taxon>
        <taxon>Basidiomycota</taxon>
        <taxon>Agaricomycotina</taxon>
        <taxon>Agaricomycetes</taxon>
        <taxon>Agaricomycetidae</taxon>
        <taxon>Agaricales</taxon>
        <taxon>Marasmiineae</taxon>
        <taxon>Mycenaceae</taxon>
        <taxon>Mycena</taxon>
    </lineage>
</organism>
<name>A0AAD6YFA8_9AGAR</name>
<keyword evidence="3" id="KW-1185">Reference proteome</keyword>
<feature type="compositionally biased region" description="Basic and acidic residues" evidence="1">
    <location>
        <begin position="83"/>
        <end position="93"/>
    </location>
</feature>
<reference evidence="2" key="1">
    <citation type="submission" date="2023-03" db="EMBL/GenBank/DDBJ databases">
        <title>Massive genome expansion in bonnet fungi (Mycena s.s.) driven by repeated elements and novel gene families across ecological guilds.</title>
        <authorList>
            <consortium name="Lawrence Berkeley National Laboratory"/>
            <person name="Harder C.B."/>
            <person name="Miyauchi S."/>
            <person name="Viragh M."/>
            <person name="Kuo A."/>
            <person name="Thoen E."/>
            <person name="Andreopoulos B."/>
            <person name="Lu D."/>
            <person name="Skrede I."/>
            <person name="Drula E."/>
            <person name="Henrissat B."/>
            <person name="Morin E."/>
            <person name="Kohler A."/>
            <person name="Barry K."/>
            <person name="LaButti K."/>
            <person name="Morin E."/>
            <person name="Salamov A."/>
            <person name="Lipzen A."/>
            <person name="Mereny Z."/>
            <person name="Hegedus B."/>
            <person name="Baldrian P."/>
            <person name="Stursova M."/>
            <person name="Weitz H."/>
            <person name="Taylor A."/>
            <person name="Grigoriev I.V."/>
            <person name="Nagy L.G."/>
            <person name="Martin F."/>
            <person name="Kauserud H."/>
        </authorList>
    </citation>
    <scope>NUCLEOTIDE SEQUENCE</scope>
    <source>
        <strain evidence="2">9144</strain>
    </source>
</reference>
<dbReference type="AlphaFoldDB" id="A0AAD6YFA8"/>
<proteinExistence type="predicted"/>
<evidence type="ECO:0000313" key="3">
    <source>
        <dbReference type="Proteomes" id="UP001219525"/>
    </source>
</evidence>
<evidence type="ECO:0000313" key="2">
    <source>
        <dbReference type="EMBL" id="KAJ7206823.1"/>
    </source>
</evidence>
<gene>
    <name evidence="2" type="ORF">GGX14DRAFT_396755</name>
</gene>
<comment type="caution">
    <text evidence="2">The sequence shown here is derived from an EMBL/GenBank/DDBJ whole genome shotgun (WGS) entry which is preliminary data.</text>
</comment>
<feature type="region of interest" description="Disordered" evidence="1">
    <location>
        <begin position="83"/>
        <end position="118"/>
    </location>
</feature>
<sequence length="203" mass="22526">MSPYPPLSPSHVRTVVRVFREPRWSVSGRLSGVLTRWAQIGLGSPRASALSADLPALPTDARPAARPLGAAQMRQRLDTHKQVGLSGKHENWRSRSVSAQKNEPRYVREKASGRKARQPAIFGSRIRPHKRGSSFVHLPLGVVQIADNVKVDERAAEISNKMFTMFKELQTQKAGLVRMVSVLTAVKRKGNALNLEEDDGDDY</sequence>